<evidence type="ECO:0000313" key="4">
    <source>
        <dbReference type="EMBL" id="QDT12925.1"/>
    </source>
</evidence>
<feature type="coiled-coil region" evidence="1">
    <location>
        <begin position="1259"/>
        <end position="1293"/>
    </location>
</feature>
<evidence type="ECO:0000256" key="2">
    <source>
        <dbReference type="SAM" id="MobiDB-lite"/>
    </source>
</evidence>
<feature type="coiled-coil region" evidence="1">
    <location>
        <begin position="1000"/>
        <end position="1027"/>
    </location>
</feature>
<name>A0A517P0M3_9BACT</name>
<feature type="compositionally biased region" description="Basic and acidic residues" evidence="2">
    <location>
        <begin position="661"/>
        <end position="672"/>
    </location>
</feature>
<keyword evidence="1" id="KW-0175">Coiled coil</keyword>
<dbReference type="RefSeq" id="WP_145420741.1">
    <property type="nucleotide sequence ID" value="NZ_CP036526.1"/>
</dbReference>
<proteinExistence type="predicted"/>
<protein>
    <submittedName>
        <fullName evidence="4">Uncharacterized protein</fullName>
    </submittedName>
</protein>
<feature type="region of interest" description="Disordered" evidence="2">
    <location>
        <begin position="1350"/>
        <end position="1411"/>
    </location>
</feature>
<dbReference type="Proteomes" id="UP000319817">
    <property type="component" value="Chromosome"/>
</dbReference>
<dbReference type="EMBL" id="CP036526">
    <property type="protein sequence ID" value="QDT12925.1"/>
    <property type="molecule type" value="Genomic_DNA"/>
</dbReference>
<feature type="transmembrane region" description="Helical" evidence="3">
    <location>
        <begin position="64"/>
        <end position="83"/>
    </location>
</feature>
<feature type="compositionally biased region" description="Basic and acidic residues" evidence="2">
    <location>
        <begin position="614"/>
        <end position="624"/>
    </location>
</feature>
<reference evidence="4 5" key="1">
    <citation type="submission" date="2019-02" db="EMBL/GenBank/DDBJ databases">
        <title>Deep-cultivation of Planctomycetes and their phenomic and genomic characterization uncovers novel biology.</title>
        <authorList>
            <person name="Wiegand S."/>
            <person name="Jogler M."/>
            <person name="Boedeker C."/>
            <person name="Pinto D."/>
            <person name="Vollmers J."/>
            <person name="Rivas-Marin E."/>
            <person name="Kohn T."/>
            <person name="Peeters S.H."/>
            <person name="Heuer A."/>
            <person name="Rast P."/>
            <person name="Oberbeckmann S."/>
            <person name="Bunk B."/>
            <person name="Jeske O."/>
            <person name="Meyerdierks A."/>
            <person name="Storesund J.E."/>
            <person name="Kallscheuer N."/>
            <person name="Luecker S."/>
            <person name="Lage O.M."/>
            <person name="Pohl T."/>
            <person name="Merkel B.J."/>
            <person name="Hornburger P."/>
            <person name="Mueller R.-W."/>
            <person name="Bruemmer F."/>
            <person name="Labrenz M."/>
            <person name="Spormann A.M."/>
            <person name="Op den Camp H."/>
            <person name="Overmann J."/>
            <person name="Amann R."/>
            <person name="Jetten M.S.M."/>
            <person name="Mascher T."/>
            <person name="Medema M.H."/>
            <person name="Devos D.P."/>
            <person name="Kaster A.-K."/>
            <person name="Ovreas L."/>
            <person name="Rohde M."/>
            <person name="Galperin M.Y."/>
            <person name="Jogler C."/>
        </authorList>
    </citation>
    <scope>NUCLEOTIDE SEQUENCE [LARGE SCALE GENOMIC DNA]</scope>
    <source>
        <strain evidence="4 5">K23_9</strain>
    </source>
</reference>
<organism evidence="4 5">
    <name type="scientific">Stieleria marina</name>
    <dbReference type="NCBI Taxonomy" id="1930275"/>
    <lineage>
        <taxon>Bacteria</taxon>
        <taxon>Pseudomonadati</taxon>
        <taxon>Planctomycetota</taxon>
        <taxon>Planctomycetia</taxon>
        <taxon>Pirellulales</taxon>
        <taxon>Pirellulaceae</taxon>
        <taxon>Stieleria</taxon>
    </lineage>
</organism>
<feature type="transmembrane region" description="Helical" evidence="3">
    <location>
        <begin position="161"/>
        <end position="178"/>
    </location>
</feature>
<feature type="region of interest" description="Disordered" evidence="2">
    <location>
        <begin position="114"/>
        <end position="133"/>
    </location>
</feature>
<gene>
    <name evidence="4" type="ORF">K239x_49400</name>
</gene>
<dbReference type="PANTHER" id="PTHR23211:SF0">
    <property type="entry name" value="TRANS-GOLGI NETWORK INTEGRAL MEMBRANE PROTEIN 2"/>
    <property type="match status" value="1"/>
</dbReference>
<feature type="compositionally biased region" description="Polar residues" evidence="2">
    <location>
        <begin position="673"/>
        <end position="696"/>
    </location>
</feature>
<evidence type="ECO:0000256" key="1">
    <source>
        <dbReference type="SAM" id="Coils"/>
    </source>
</evidence>
<feature type="compositionally biased region" description="Polar residues" evidence="2">
    <location>
        <begin position="705"/>
        <end position="727"/>
    </location>
</feature>
<dbReference type="PANTHER" id="PTHR23211">
    <property type="entry name" value="TRANS-GOLGI NETWORK INTEGRAL MEMBRANE PROTEIN TGN38"/>
    <property type="match status" value="1"/>
</dbReference>
<feature type="coiled-coil region" evidence="1">
    <location>
        <begin position="892"/>
        <end position="919"/>
    </location>
</feature>
<feature type="compositionally biased region" description="Polar residues" evidence="2">
    <location>
        <begin position="735"/>
        <end position="764"/>
    </location>
</feature>
<keyword evidence="3" id="KW-0472">Membrane</keyword>
<keyword evidence="3" id="KW-0812">Transmembrane</keyword>
<accession>A0A517P0M3</accession>
<keyword evidence="3" id="KW-1133">Transmembrane helix</keyword>
<feature type="transmembrane region" description="Helical" evidence="3">
    <location>
        <begin position="33"/>
        <end position="58"/>
    </location>
</feature>
<evidence type="ECO:0000313" key="5">
    <source>
        <dbReference type="Proteomes" id="UP000319817"/>
    </source>
</evidence>
<feature type="compositionally biased region" description="Polar residues" evidence="2">
    <location>
        <begin position="114"/>
        <end position="123"/>
    </location>
</feature>
<dbReference type="OrthoDB" id="257350at2"/>
<sequence>MSQQNTLGRLPSVIEHKLRWIQRRQLALTTARGIAIGLGVLLVGMIVAMTADWLIVLFSPSMRTVLTIATVGTAITAAILALVGPLRKAWDIRHAARCVDAQIPNLQERWSTVTELSQSGSDSGTDEEQSMQAQVTSEAVAMHTLVKPSALAPLSSIRRPLIGLSVCGFALAAFMSIYPQQTWVLWQRFWSPTQNITATKLLNQTSIQIVPRGELVDLAVRQTGVPRIGAELTLEYPSGQRESLNVAADADDERQFIHSIRADESFRYRMRAGDGQTQWQTLKVIDYPELGEVKFKVVAPTYVGRPDVEKGFVPRRIKVIQGTTLQLSIRPKEALKQLVLLTTSQASDASAETSEIVDEIELHADADGWYHHQRLLQHDILLEPKLLGLHGLQNENRATCRIEAIADAAPIARVISPTEEMAVADDEVIEIEFEAHDDHGIAKAELVIYDDSRLDENGEPLILDTREIPLGDQKLGKHFIGATQLDLKEFELQKDAQISYSIRVTDNRDAKASESGLRNDQEPSDRIASTDSKPSKDGTNDPGSKVADADQRVARATSKQQTAEQRALKLGSTKPAGREGDDLASQMTKAASKESAEKSSPTPSDLASGSNDQSNKDAGAEQAHESMSPLESMSPVVDAKNPGKDELAAAKKTKATSQDRSAPKRDESDAKTSDQTASNAKGDASNPNSRPRQTAAANRKRSPDDTTSSKLADNSAASSPKNQPPTDTSDKKSSKPTTAQLTAMASGTRSSVKQSLAKSGQNTETNRRRLKITERLTAIATADEIDPVDEGDKDIRRRVVEIDQKLALMQTALKMLVDHRLPDSTRGAKFTELDQQIGAIQDTVTELRNDTKENEFAFVGLQMVDISRYHITPARDRIFAAIRRPGASDLDAKVALGNISRARERLDKLLKKYDRVKRDEDYKKSIEETAEMYDVIVEKSQKLLREFRQNRNPMSRRMSIIEVDQDYLDQLAENLRLRREMLKELGRMLGDDPRLLSRYLDLTRRRNQNMRSRLSDLAERQDEATVEMMGWIEIDDQQRDDLWNIIAEMRVGAVDDLASDIADFTERVTRQMPLIADADRGTPAQIIHHADAMAQAARLLAMDAEKLLQQITPERFAEIQKRSEALVVMSDTMEAYLDQLQVEHDDQEEISVFVSPRLLENRIVGAKSEAWAMTVQYLSKANYASIAAVEQHELAIETQELRMEMQNIQAELAQEFTRQVDDAIVPVEVTNLVSKLHRVMESITFNQVAATIAAKAGDLERSSRQQQLALKRLAEAEDLFDQMRRAVVDALDQYDEPNPSVADLRDPTLDEFLARLEREPNIAAQLGLPRRRRNLRIQADAMMWQQQGASLLGSSGDAARARVKRETKINRQGSQAGDQSKPRPDKTDSQPMTKEQQDKIAQAKRAQQEMEKSLLEIETQAASQGQSAKQKERLLQIARQLRELMKPNADDQQPSSAWQKIAQSDQAQSVLAAARRGESIADEQWNKLSSTLEDGLWQVRGKKPPEEYRKAIQHYQDSLRELVGAQP</sequence>
<keyword evidence="5" id="KW-1185">Reference proteome</keyword>
<feature type="compositionally biased region" description="Basic and acidic residues" evidence="2">
    <location>
        <begin position="507"/>
        <end position="525"/>
    </location>
</feature>
<feature type="region of interest" description="Disordered" evidence="2">
    <location>
        <begin position="507"/>
        <end position="769"/>
    </location>
</feature>
<evidence type="ECO:0000256" key="3">
    <source>
        <dbReference type="SAM" id="Phobius"/>
    </source>
</evidence>